<proteinExistence type="predicted"/>
<gene>
    <name evidence="7" type="ORF">V5O48_015338</name>
</gene>
<dbReference type="InterPro" id="IPR052035">
    <property type="entry name" value="ZnF_BED_domain_contain"/>
</dbReference>
<evidence type="ECO:0000256" key="3">
    <source>
        <dbReference type="ARBA" id="ARBA00022771"/>
    </source>
</evidence>
<name>A0ABR3EUT1_9AGAR</name>
<dbReference type="PANTHER" id="PTHR46481">
    <property type="entry name" value="ZINC FINGER BED DOMAIN-CONTAINING PROTEIN 4"/>
    <property type="match status" value="1"/>
</dbReference>
<evidence type="ECO:0000256" key="4">
    <source>
        <dbReference type="ARBA" id="ARBA00022833"/>
    </source>
</evidence>
<evidence type="ECO:0000313" key="7">
    <source>
        <dbReference type="EMBL" id="KAL0566666.1"/>
    </source>
</evidence>
<keyword evidence="3" id="KW-0863">Zinc-finger</keyword>
<reference evidence="7 8" key="1">
    <citation type="submission" date="2024-02" db="EMBL/GenBank/DDBJ databases">
        <title>A draft genome for the cacao thread blight pathogen Marasmius crinis-equi.</title>
        <authorList>
            <person name="Cohen S.P."/>
            <person name="Baruah I.K."/>
            <person name="Amoako-Attah I."/>
            <person name="Bukari Y."/>
            <person name="Meinhardt L.W."/>
            <person name="Bailey B.A."/>
        </authorList>
    </citation>
    <scope>NUCLEOTIDE SEQUENCE [LARGE SCALE GENOMIC DNA]</scope>
    <source>
        <strain evidence="7 8">GH-76</strain>
    </source>
</reference>
<sequence length="573" mass="65430">MLFKLSCPTAQRSTSSHVDETRVNLCLTPVMIHLLVTLHDTLKSQIASTDQQITIFSTGNNYNHGAFRFNIAMWVAESARTSETVEDNHLVKAFKIANSQLKLVGADSVARDIIDIYEMAVPHIEARLRKYPGLFNFSFDGWSACNTSAFLGMWVHFIEKVSLVSILMDFILLKKRHTVEYLALQFTNSVKSFKVKRKVLGLTRDNAGCCLLHIFNLVDKVVCQPFTAKAKDKKGEVDEDSNKEEDAERDDNEEDEGNGEITGEWDGENNEEVDNDRLLANNEVDPGHDKQDELVLEEIVEELEDILKELNLSVPLVTDEEFALAHSTFRKSHTLAKKLHYSSALKNELEDLCNKYSMKYITIKRLITSTLNKLCNPPIPARCAPKSNRLSKEQKALKDLKLLEEEWEMVEAIMPLLQEFVYAAQHMQTNKRPMLFQVIKYMDVMNDLLEEWVSDISKPNVIRYGAAKALGLLDKYYAKTDDSIMPQVAMSKCLVSIYLLDGLADVQRVLHPQEKMSYFEGQKWPDDWKNAARTAVAQLWETHYKPKNSDLPSTASTTEEIFDQKDRFATKKK</sequence>
<evidence type="ECO:0000256" key="6">
    <source>
        <dbReference type="SAM" id="MobiDB-lite"/>
    </source>
</evidence>
<keyword evidence="4" id="KW-0862">Zinc</keyword>
<comment type="caution">
    <text evidence="7">The sequence shown here is derived from an EMBL/GenBank/DDBJ whole genome shotgun (WGS) entry which is preliminary data.</text>
</comment>
<protein>
    <submittedName>
        <fullName evidence="7">Uncharacterized protein</fullName>
    </submittedName>
</protein>
<evidence type="ECO:0000256" key="2">
    <source>
        <dbReference type="ARBA" id="ARBA00022723"/>
    </source>
</evidence>
<keyword evidence="8" id="KW-1185">Reference proteome</keyword>
<evidence type="ECO:0000256" key="1">
    <source>
        <dbReference type="ARBA" id="ARBA00004123"/>
    </source>
</evidence>
<evidence type="ECO:0000256" key="5">
    <source>
        <dbReference type="ARBA" id="ARBA00023242"/>
    </source>
</evidence>
<dbReference type="InterPro" id="IPR012337">
    <property type="entry name" value="RNaseH-like_sf"/>
</dbReference>
<organism evidence="7 8">
    <name type="scientific">Marasmius crinis-equi</name>
    <dbReference type="NCBI Taxonomy" id="585013"/>
    <lineage>
        <taxon>Eukaryota</taxon>
        <taxon>Fungi</taxon>
        <taxon>Dikarya</taxon>
        <taxon>Basidiomycota</taxon>
        <taxon>Agaricomycotina</taxon>
        <taxon>Agaricomycetes</taxon>
        <taxon>Agaricomycetidae</taxon>
        <taxon>Agaricales</taxon>
        <taxon>Marasmiineae</taxon>
        <taxon>Marasmiaceae</taxon>
        <taxon>Marasmius</taxon>
    </lineage>
</organism>
<dbReference type="EMBL" id="JBAHYK010001821">
    <property type="protein sequence ID" value="KAL0566666.1"/>
    <property type="molecule type" value="Genomic_DNA"/>
</dbReference>
<accession>A0ABR3EUT1</accession>
<feature type="region of interest" description="Disordered" evidence="6">
    <location>
        <begin position="233"/>
        <end position="270"/>
    </location>
</feature>
<keyword evidence="2" id="KW-0479">Metal-binding</keyword>
<evidence type="ECO:0000313" key="8">
    <source>
        <dbReference type="Proteomes" id="UP001465976"/>
    </source>
</evidence>
<keyword evidence="5" id="KW-0539">Nucleus</keyword>
<dbReference type="PANTHER" id="PTHR46481:SF10">
    <property type="entry name" value="ZINC FINGER BED DOMAIN-CONTAINING PROTEIN 39"/>
    <property type="match status" value="1"/>
</dbReference>
<dbReference type="SUPFAM" id="SSF53098">
    <property type="entry name" value="Ribonuclease H-like"/>
    <property type="match status" value="1"/>
</dbReference>
<comment type="subcellular location">
    <subcellularLocation>
        <location evidence="1">Nucleus</location>
    </subcellularLocation>
</comment>
<dbReference type="Proteomes" id="UP001465976">
    <property type="component" value="Unassembled WGS sequence"/>
</dbReference>
<feature type="compositionally biased region" description="Acidic residues" evidence="6">
    <location>
        <begin position="237"/>
        <end position="270"/>
    </location>
</feature>